<name>A0A0E9QT75_ANGAN</name>
<organism evidence="1">
    <name type="scientific">Anguilla anguilla</name>
    <name type="common">European freshwater eel</name>
    <name type="synonym">Muraena anguilla</name>
    <dbReference type="NCBI Taxonomy" id="7936"/>
    <lineage>
        <taxon>Eukaryota</taxon>
        <taxon>Metazoa</taxon>
        <taxon>Chordata</taxon>
        <taxon>Craniata</taxon>
        <taxon>Vertebrata</taxon>
        <taxon>Euteleostomi</taxon>
        <taxon>Actinopterygii</taxon>
        <taxon>Neopterygii</taxon>
        <taxon>Teleostei</taxon>
        <taxon>Anguilliformes</taxon>
        <taxon>Anguillidae</taxon>
        <taxon>Anguilla</taxon>
    </lineage>
</organism>
<reference evidence="1" key="2">
    <citation type="journal article" date="2015" name="Fish Shellfish Immunol.">
        <title>Early steps in the European eel (Anguilla anguilla)-Vibrio vulnificus interaction in the gills: Role of the RtxA13 toxin.</title>
        <authorList>
            <person name="Callol A."/>
            <person name="Pajuelo D."/>
            <person name="Ebbesson L."/>
            <person name="Teles M."/>
            <person name="MacKenzie S."/>
            <person name="Amaro C."/>
        </authorList>
    </citation>
    <scope>NUCLEOTIDE SEQUENCE</scope>
</reference>
<accession>A0A0E9QT75</accession>
<dbReference type="AlphaFoldDB" id="A0A0E9QT75"/>
<protein>
    <submittedName>
        <fullName evidence="1">Uncharacterized protein</fullName>
    </submittedName>
</protein>
<reference evidence="1" key="1">
    <citation type="submission" date="2014-11" db="EMBL/GenBank/DDBJ databases">
        <authorList>
            <person name="Amaro Gonzalez C."/>
        </authorList>
    </citation>
    <scope>NUCLEOTIDE SEQUENCE</scope>
</reference>
<proteinExistence type="predicted"/>
<dbReference type="EMBL" id="GBXM01089117">
    <property type="protein sequence ID" value="JAH19460.1"/>
    <property type="molecule type" value="Transcribed_RNA"/>
</dbReference>
<sequence>MGDDSELEMKWLLKNLSEEQPEIPV</sequence>
<evidence type="ECO:0000313" key="1">
    <source>
        <dbReference type="EMBL" id="JAH19460.1"/>
    </source>
</evidence>